<evidence type="ECO:0000256" key="1">
    <source>
        <dbReference type="SAM" id="MobiDB-lite"/>
    </source>
</evidence>
<dbReference type="EMBL" id="SDEE01000013">
    <property type="protein sequence ID" value="RXW24835.1"/>
    <property type="molecule type" value="Genomic_DNA"/>
</dbReference>
<dbReference type="OrthoDB" id="3221808at2759"/>
<keyword evidence="3" id="KW-1185">Reference proteome</keyword>
<reference evidence="2 3" key="1">
    <citation type="submission" date="2019-01" db="EMBL/GenBank/DDBJ databases">
        <title>Draft genome sequence of Psathyrella aberdarensis IHI B618.</title>
        <authorList>
            <person name="Buettner E."/>
            <person name="Kellner H."/>
        </authorList>
    </citation>
    <scope>NUCLEOTIDE SEQUENCE [LARGE SCALE GENOMIC DNA]</scope>
    <source>
        <strain evidence="2 3">IHI B618</strain>
    </source>
</reference>
<evidence type="ECO:0000313" key="3">
    <source>
        <dbReference type="Proteomes" id="UP000290288"/>
    </source>
</evidence>
<protein>
    <submittedName>
        <fullName evidence="2">Uncharacterized protein</fullName>
    </submittedName>
</protein>
<dbReference type="Proteomes" id="UP000290288">
    <property type="component" value="Unassembled WGS sequence"/>
</dbReference>
<feature type="compositionally biased region" description="Basic and acidic residues" evidence="1">
    <location>
        <begin position="19"/>
        <end position="49"/>
    </location>
</feature>
<dbReference type="AlphaFoldDB" id="A0A4Q2E0J0"/>
<accession>A0A4Q2E0J0</accession>
<organism evidence="2 3">
    <name type="scientific">Candolleomyces aberdarensis</name>
    <dbReference type="NCBI Taxonomy" id="2316362"/>
    <lineage>
        <taxon>Eukaryota</taxon>
        <taxon>Fungi</taxon>
        <taxon>Dikarya</taxon>
        <taxon>Basidiomycota</taxon>
        <taxon>Agaricomycotina</taxon>
        <taxon>Agaricomycetes</taxon>
        <taxon>Agaricomycetidae</taxon>
        <taxon>Agaricales</taxon>
        <taxon>Agaricineae</taxon>
        <taxon>Psathyrellaceae</taxon>
        <taxon>Candolleomyces</taxon>
    </lineage>
</organism>
<feature type="region of interest" description="Disordered" evidence="1">
    <location>
        <begin position="1"/>
        <end position="63"/>
    </location>
</feature>
<sequence>MEKRDSKVTEQYAIDGDDAEKAQNRDTSLKTRSPDPDPGARKSAVKEDGAPGDGGDGSQKQTVKKDLEFRADAKIWCLYLEDAERVAKEKAELWKTGLDSLLIFVSTASE</sequence>
<comment type="caution">
    <text evidence="2">The sequence shown here is derived from an EMBL/GenBank/DDBJ whole genome shotgun (WGS) entry which is preliminary data.</text>
</comment>
<name>A0A4Q2E0J0_9AGAR</name>
<proteinExistence type="predicted"/>
<evidence type="ECO:0000313" key="2">
    <source>
        <dbReference type="EMBL" id="RXW24835.1"/>
    </source>
</evidence>
<gene>
    <name evidence="2" type="ORF">EST38_g993</name>
</gene>